<evidence type="ECO:0000313" key="4">
    <source>
        <dbReference type="EMBL" id="GAA3504053.1"/>
    </source>
</evidence>
<proteinExistence type="predicted"/>
<feature type="compositionally biased region" description="Basic and acidic residues" evidence="1">
    <location>
        <begin position="18"/>
        <end position="29"/>
    </location>
</feature>
<evidence type="ECO:0000259" key="3">
    <source>
        <dbReference type="Pfam" id="PF25976"/>
    </source>
</evidence>
<dbReference type="Pfam" id="PF10646">
    <property type="entry name" value="Germane"/>
    <property type="match status" value="1"/>
</dbReference>
<comment type="caution">
    <text evidence="4">The sequence shown here is derived from an EMBL/GenBank/DDBJ whole genome shotgun (WGS) entry which is preliminary data.</text>
</comment>
<feature type="region of interest" description="Disordered" evidence="1">
    <location>
        <begin position="1"/>
        <end position="51"/>
    </location>
</feature>
<feature type="region of interest" description="Disordered" evidence="1">
    <location>
        <begin position="247"/>
        <end position="320"/>
    </location>
</feature>
<feature type="compositionally biased region" description="Basic and acidic residues" evidence="1">
    <location>
        <begin position="156"/>
        <end position="167"/>
    </location>
</feature>
<feature type="compositionally biased region" description="Low complexity" evidence="1">
    <location>
        <begin position="1"/>
        <end position="10"/>
    </location>
</feature>
<evidence type="ECO:0000256" key="1">
    <source>
        <dbReference type="SAM" id="MobiDB-lite"/>
    </source>
</evidence>
<dbReference type="InterPro" id="IPR019606">
    <property type="entry name" value="GerMN"/>
</dbReference>
<dbReference type="EMBL" id="BAAAXF010000080">
    <property type="protein sequence ID" value="GAA3504053.1"/>
    <property type="molecule type" value="Genomic_DNA"/>
</dbReference>
<evidence type="ECO:0000259" key="2">
    <source>
        <dbReference type="Pfam" id="PF10646"/>
    </source>
</evidence>
<feature type="region of interest" description="Disordered" evidence="1">
    <location>
        <begin position="192"/>
        <end position="230"/>
    </location>
</feature>
<protein>
    <submittedName>
        <fullName evidence="4">Uncharacterized protein</fullName>
    </submittedName>
</protein>
<feature type="region of interest" description="Disordered" evidence="1">
    <location>
        <begin position="145"/>
        <end position="179"/>
    </location>
</feature>
<dbReference type="Pfam" id="PF25976">
    <property type="entry name" value="LpqB_N"/>
    <property type="match status" value="1"/>
</dbReference>
<dbReference type="Proteomes" id="UP001501455">
    <property type="component" value="Unassembled WGS sequence"/>
</dbReference>
<organism evidence="4 5">
    <name type="scientific">Streptomyces prasinosporus</name>
    <dbReference type="NCBI Taxonomy" id="68256"/>
    <lineage>
        <taxon>Bacteria</taxon>
        <taxon>Bacillati</taxon>
        <taxon>Actinomycetota</taxon>
        <taxon>Actinomycetes</taxon>
        <taxon>Kitasatosporales</taxon>
        <taxon>Streptomycetaceae</taxon>
        <taxon>Streptomyces</taxon>
        <taxon>Streptomyces albogriseolus group</taxon>
    </lineage>
</organism>
<keyword evidence="5" id="KW-1185">Reference proteome</keyword>
<feature type="domain" description="Lipoprotein LpqB N-terminal" evidence="3">
    <location>
        <begin position="37"/>
        <end position="79"/>
    </location>
</feature>
<evidence type="ECO:0000313" key="5">
    <source>
        <dbReference type="Proteomes" id="UP001501455"/>
    </source>
</evidence>
<feature type="domain" description="GerMN" evidence="2">
    <location>
        <begin position="89"/>
        <end position="195"/>
    </location>
</feature>
<feature type="compositionally biased region" description="Gly residues" evidence="1">
    <location>
        <begin position="263"/>
        <end position="277"/>
    </location>
</feature>
<gene>
    <name evidence="4" type="ORF">GCM10019016_111660</name>
</gene>
<accession>A0ABP6UBF4</accession>
<dbReference type="InterPro" id="IPR059026">
    <property type="entry name" value="LpqB_N"/>
</dbReference>
<reference evidence="5" key="1">
    <citation type="journal article" date="2019" name="Int. J. Syst. Evol. Microbiol.">
        <title>The Global Catalogue of Microorganisms (GCM) 10K type strain sequencing project: providing services to taxonomists for standard genome sequencing and annotation.</title>
        <authorList>
            <consortium name="The Broad Institute Genomics Platform"/>
            <consortium name="The Broad Institute Genome Sequencing Center for Infectious Disease"/>
            <person name="Wu L."/>
            <person name="Ma J."/>
        </authorList>
    </citation>
    <scope>NUCLEOTIDE SEQUENCE [LARGE SCALE GENOMIC DNA]</scope>
    <source>
        <strain evidence="5">JCM 4816</strain>
    </source>
</reference>
<sequence>MLSDGPGARADPPDPEDADRPHLHADRHQGSPRWTRSRRTRPPPAPYNKLVHLTRDTKNGQWRIDAVPQGVVMGKSDFQRNYMSVNKYYFASNSEGADAGAPPAAVADPVYVRSHVDPTTQMVRSLLAGPTTWLDPVVRSGFPAGTALRKGAGPADDGRPRQADRAAQRQGRPGPAPNGAREMAAQLLFTLRNLSPGGGGGRSAGRRGAAVLAHPRRAPRPWPPEGALNRPDYLYFVDERAQLVRIARRSPGDDPAEAAPGALGRGRQGAAVGGGRAGTSAPRPGSPSTARRCTSLPLVSGRLARRAGAAQPGGRPRRTG</sequence>
<name>A0ABP6UBF4_9ACTN</name>